<dbReference type="PIRSF" id="PIRSF000294">
    <property type="entry name" value="Cytochrome-c_peroxidase"/>
    <property type="match status" value="1"/>
</dbReference>
<evidence type="ECO:0000256" key="8">
    <source>
        <dbReference type="PIRSR" id="PIRSR000294-1"/>
    </source>
</evidence>
<accession>A0A4V3DDF7</accession>
<keyword evidence="5" id="KW-0574">Periplasm</keyword>
<dbReference type="GO" id="GO:0046872">
    <property type="term" value="F:metal ion binding"/>
    <property type="evidence" value="ECO:0007669"/>
    <property type="project" value="UniProtKB-KW"/>
</dbReference>
<gene>
    <name evidence="12" type="ORF">CLV99_2881</name>
</gene>
<comment type="cofactor">
    <cofactor evidence="8">
        <name>heme</name>
        <dbReference type="ChEBI" id="CHEBI:30413"/>
    </cofactor>
    <text evidence="8">Binds 2 heme groups.</text>
</comment>
<feature type="binding site" description="covalent" evidence="8">
    <location>
        <position position="77"/>
    </location>
    <ligand>
        <name>heme c</name>
        <dbReference type="ChEBI" id="CHEBI:61717"/>
        <label>1</label>
    </ligand>
</feature>
<dbReference type="Gene3D" id="1.10.760.10">
    <property type="entry name" value="Cytochrome c-like domain"/>
    <property type="match status" value="3"/>
</dbReference>
<feature type="binding site" description="covalent" evidence="8">
    <location>
        <position position="80"/>
    </location>
    <ligand>
        <name>heme c</name>
        <dbReference type="ChEBI" id="CHEBI:61717"/>
        <label>1</label>
    </ligand>
</feature>
<keyword evidence="3 9" id="KW-0479">Metal-binding</keyword>
<feature type="domain" description="Cytochrome c" evidence="11">
    <location>
        <begin position="55"/>
        <end position="189"/>
    </location>
</feature>
<evidence type="ECO:0000313" key="12">
    <source>
        <dbReference type="EMBL" id="TDQ76294.1"/>
    </source>
</evidence>
<keyword evidence="12" id="KW-0575">Peroxidase</keyword>
<protein>
    <submittedName>
        <fullName evidence="12">Cytochrome c peroxidase</fullName>
    </submittedName>
</protein>
<dbReference type="InterPro" id="IPR051395">
    <property type="entry name" value="Cytochrome_c_Peroxidase/MauG"/>
</dbReference>
<evidence type="ECO:0000256" key="1">
    <source>
        <dbReference type="ARBA" id="ARBA00004418"/>
    </source>
</evidence>
<feature type="binding site" description="covalent" evidence="8">
    <location>
        <position position="220"/>
    </location>
    <ligand>
        <name>heme c</name>
        <dbReference type="ChEBI" id="CHEBI:61717"/>
        <label>2</label>
    </ligand>
</feature>
<keyword evidence="10" id="KW-0472">Membrane</keyword>
<comment type="subcellular location">
    <subcellularLocation>
        <location evidence="1">Periplasm</location>
    </subcellularLocation>
</comment>
<feature type="binding site" description="axial binding residue" evidence="9">
    <location>
        <position position="81"/>
    </location>
    <ligand>
        <name>heme c</name>
        <dbReference type="ChEBI" id="CHEBI:61717"/>
        <label>1</label>
    </ligand>
    <ligandPart>
        <name>Fe</name>
        <dbReference type="ChEBI" id="CHEBI:18248"/>
    </ligandPart>
</feature>
<evidence type="ECO:0000256" key="6">
    <source>
        <dbReference type="ARBA" id="ARBA00023002"/>
    </source>
</evidence>
<dbReference type="PANTHER" id="PTHR30600:SF10">
    <property type="entry name" value="BLL6722 PROTEIN"/>
    <property type="match status" value="1"/>
</dbReference>
<keyword evidence="6" id="KW-0560">Oxidoreductase</keyword>
<keyword evidence="13" id="KW-1185">Reference proteome</keyword>
<evidence type="ECO:0000256" key="10">
    <source>
        <dbReference type="SAM" id="Phobius"/>
    </source>
</evidence>
<reference evidence="12 13" key="1">
    <citation type="submission" date="2019-03" db="EMBL/GenBank/DDBJ databases">
        <title>Genomic Encyclopedia of Archaeal and Bacterial Type Strains, Phase II (KMG-II): from individual species to whole genera.</title>
        <authorList>
            <person name="Goeker M."/>
        </authorList>
    </citation>
    <scope>NUCLEOTIDE SEQUENCE [LARGE SCALE GENOMIC DNA]</scope>
    <source>
        <strain evidence="12 13">DSM 28353</strain>
    </source>
</reference>
<organism evidence="12 13">
    <name type="scientific">Sphingobacterium yanglingense</name>
    <dbReference type="NCBI Taxonomy" id="1437280"/>
    <lineage>
        <taxon>Bacteria</taxon>
        <taxon>Pseudomonadati</taxon>
        <taxon>Bacteroidota</taxon>
        <taxon>Sphingobacteriia</taxon>
        <taxon>Sphingobacteriales</taxon>
        <taxon>Sphingobacteriaceae</taxon>
        <taxon>Sphingobacterium</taxon>
    </lineage>
</organism>
<dbReference type="Proteomes" id="UP000295292">
    <property type="component" value="Unassembled WGS sequence"/>
</dbReference>
<feature type="transmembrane region" description="Helical" evidence="10">
    <location>
        <begin position="9"/>
        <end position="28"/>
    </location>
</feature>
<keyword evidence="7 9" id="KW-0408">Iron</keyword>
<keyword evidence="10" id="KW-0812">Transmembrane</keyword>
<dbReference type="GO" id="GO:0009055">
    <property type="term" value="F:electron transfer activity"/>
    <property type="evidence" value="ECO:0007669"/>
    <property type="project" value="InterPro"/>
</dbReference>
<evidence type="ECO:0000256" key="9">
    <source>
        <dbReference type="PIRSR" id="PIRSR000294-2"/>
    </source>
</evidence>
<dbReference type="InterPro" id="IPR004852">
    <property type="entry name" value="Di-haem_cyt_c_peroxidsae"/>
</dbReference>
<evidence type="ECO:0000259" key="11">
    <source>
        <dbReference type="PROSITE" id="PS51007"/>
    </source>
</evidence>
<name>A0A4V3DDF7_9SPHI</name>
<evidence type="ECO:0000313" key="13">
    <source>
        <dbReference type="Proteomes" id="UP000295292"/>
    </source>
</evidence>
<proteinExistence type="predicted"/>
<dbReference type="InterPro" id="IPR026259">
    <property type="entry name" value="MauG/Cytc_peroxidase"/>
</dbReference>
<feature type="binding site" description="axial binding residue" evidence="9">
    <location>
        <position position="224"/>
    </location>
    <ligand>
        <name>heme c</name>
        <dbReference type="ChEBI" id="CHEBI:61717"/>
        <label>2</label>
    </ligand>
    <ligandPart>
        <name>Fe</name>
        <dbReference type="ChEBI" id="CHEBI:18248"/>
    </ligandPart>
</feature>
<keyword evidence="4" id="KW-0732">Signal</keyword>
<comment type="PTM">
    <text evidence="8">Binds 2 heme groups per subunit.</text>
</comment>
<dbReference type="AlphaFoldDB" id="A0A4V3DDF7"/>
<dbReference type="SUPFAM" id="SSF46626">
    <property type="entry name" value="Cytochrome c"/>
    <property type="match status" value="2"/>
</dbReference>
<evidence type="ECO:0000256" key="5">
    <source>
        <dbReference type="ARBA" id="ARBA00022764"/>
    </source>
</evidence>
<dbReference type="EMBL" id="SNYV01000015">
    <property type="protein sequence ID" value="TDQ76294.1"/>
    <property type="molecule type" value="Genomic_DNA"/>
</dbReference>
<comment type="caution">
    <text evidence="12">The sequence shown here is derived from an EMBL/GenBank/DDBJ whole genome shotgun (WGS) entry which is preliminary data.</text>
</comment>
<evidence type="ECO:0000256" key="7">
    <source>
        <dbReference type="ARBA" id="ARBA00023004"/>
    </source>
</evidence>
<dbReference type="InterPro" id="IPR009056">
    <property type="entry name" value="Cyt_c-like_dom"/>
</dbReference>
<dbReference type="InterPro" id="IPR036909">
    <property type="entry name" value="Cyt_c-like_dom_sf"/>
</dbReference>
<dbReference type="GO" id="GO:0004130">
    <property type="term" value="F:cytochrome-c peroxidase activity"/>
    <property type="evidence" value="ECO:0007669"/>
    <property type="project" value="TreeGrafter"/>
</dbReference>
<dbReference type="PROSITE" id="PS51007">
    <property type="entry name" value="CYTC"/>
    <property type="match status" value="2"/>
</dbReference>
<dbReference type="OrthoDB" id="9805202at2"/>
<dbReference type="GO" id="GO:0042597">
    <property type="term" value="C:periplasmic space"/>
    <property type="evidence" value="ECO:0007669"/>
    <property type="project" value="UniProtKB-SubCell"/>
</dbReference>
<keyword evidence="10" id="KW-1133">Transmembrane helix</keyword>
<evidence type="ECO:0000256" key="4">
    <source>
        <dbReference type="ARBA" id="ARBA00022729"/>
    </source>
</evidence>
<keyword evidence="2 8" id="KW-0349">Heme</keyword>
<evidence type="ECO:0000256" key="3">
    <source>
        <dbReference type="ARBA" id="ARBA00022723"/>
    </source>
</evidence>
<dbReference type="RefSeq" id="WP_133585125.1">
    <property type="nucleotide sequence ID" value="NZ_SNYV01000015.1"/>
</dbReference>
<feature type="domain" description="Cytochrome c" evidence="11">
    <location>
        <begin position="207"/>
        <end position="302"/>
    </location>
</feature>
<dbReference type="PANTHER" id="PTHR30600">
    <property type="entry name" value="CYTOCHROME C PEROXIDASE-RELATED"/>
    <property type="match status" value="1"/>
</dbReference>
<dbReference type="Pfam" id="PF03150">
    <property type="entry name" value="CCP_MauG"/>
    <property type="match status" value="1"/>
</dbReference>
<dbReference type="GO" id="GO:0020037">
    <property type="term" value="F:heme binding"/>
    <property type="evidence" value="ECO:0007669"/>
    <property type="project" value="InterPro"/>
</dbReference>
<evidence type="ECO:0000256" key="2">
    <source>
        <dbReference type="ARBA" id="ARBA00022617"/>
    </source>
</evidence>
<sequence>MRKSNSGKLVIISVFSVATVLMAFYYFLTSNDSQINIQAPAHFGVPVDKGSVTVQGASLGRMLFNDPLLSKHQKISCASCHQQTASYADQGKRLSIGDRGLPTHRNAPALVNMIWKNYFFADGRANRLEETILNAINDTLELNSNIDLIVQRVAQHPIYSKKIKALFQTQDIKGEQVIDALAQYLRTLNSSDSKYDRMLLGEVLFTDMEKKGQLIFEGQCASCHIPPFFHSNVPTYDAQHRKILSPSLRNIHYSAPYMHDGRFDNLDSLLRYHPLEFSKNPEQKNLSKIEIESIHSFLKTLTDKQFLNPNSY</sequence>
<feature type="binding site" description="covalent" evidence="8">
    <location>
        <position position="223"/>
    </location>
    <ligand>
        <name>heme c</name>
        <dbReference type="ChEBI" id="CHEBI:61717"/>
        <label>2</label>
    </ligand>
</feature>